<reference evidence="5 6" key="1">
    <citation type="submission" date="2019-08" db="EMBL/GenBank/DDBJ databases">
        <title>Draft genome sequences of two oriental melons (Cucumis melo L. var makuwa).</title>
        <authorList>
            <person name="Kwon S.-Y."/>
        </authorList>
    </citation>
    <scope>NUCLEOTIDE SEQUENCE [LARGE SCALE GENOMIC DNA]</scope>
    <source>
        <strain evidence="6">cv. SW 3</strain>
        <tissue evidence="5">Leaf</tissue>
    </source>
</reference>
<evidence type="ECO:0000256" key="3">
    <source>
        <dbReference type="SAM" id="MobiDB-lite"/>
    </source>
</evidence>
<dbReference type="OrthoDB" id="1739418at2759"/>
<dbReference type="Pfam" id="PF25597">
    <property type="entry name" value="SH3_retrovirus"/>
    <property type="match status" value="1"/>
</dbReference>
<dbReference type="Pfam" id="PF07727">
    <property type="entry name" value="RVT_2"/>
    <property type="match status" value="2"/>
</dbReference>
<dbReference type="Gene3D" id="3.30.420.10">
    <property type="entry name" value="Ribonuclease H-like superfamily/Ribonuclease H"/>
    <property type="match status" value="1"/>
</dbReference>
<accession>A0A5A7V8W0</accession>
<evidence type="ECO:0000256" key="2">
    <source>
        <dbReference type="ARBA" id="ARBA00022801"/>
    </source>
</evidence>
<dbReference type="CDD" id="cd09272">
    <property type="entry name" value="RNase_HI_RT_Ty1"/>
    <property type="match status" value="1"/>
</dbReference>
<protein>
    <submittedName>
        <fullName evidence="5">Gag/pol protein</fullName>
    </submittedName>
</protein>
<dbReference type="GO" id="GO:0015074">
    <property type="term" value="P:DNA integration"/>
    <property type="evidence" value="ECO:0007669"/>
    <property type="project" value="InterPro"/>
</dbReference>
<evidence type="ECO:0000259" key="4">
    <source>
        <dbReference type="PROSITE" id="PS50994"/>
    </source>
</evidence>
<dbReference type="InterPro" id="IPR057670">
    <property type="entry name" value="SH3_retrovirus"/>
</dbReference>
<evidence type="ECO:0000313" key="5">
    <source>
        <dbReference type="EMBL" id="KAA0062886.1"/>
    </source>
</evidence>
<sequence>MSSSIIALLKKEQLTGENYATWKSKLNMILVTADLRFVLMEECPPFPTKYASQSVRDAYDRWTKANDKARLHILASMSDILSKKHEIMVIARQIMDSLREIFGQSSIQIKQEANVAHSRRFAPSSSGSEKIQKRKEGKGKGPTIAVEGKGKAKVVIKGKCFHCYVDEHWKKNFPKYLVKKKEKEGATNHVSSSLQETSSFKQLEESEMTLKVGMEDVISARAVGDAKRLVKNGLLNKLEDDSLPPCESCLEGKMTKRPFTGKGYRAKEPLELIHSDLCGPINVKARGGFEYFISFIDDYCRYGYLYLMEHKFEALEKFKEYKTEVENLLSKKIKILRFDRGREYMDLRFQDYMIEHGIQSQLSAPGTPQQNGVSERRNRTLLDMVCSMMSYAQLSSSFWGYAVEAAVHILNNVLSKSVSETPFELWRGRKPSLSHFRIWGCPAYVLVTNPKKLELRSRLCQFVGYPKETRGGLFFDPQENRVLVSTNATFLEEDHMIDHKPRNKLVLNEATDESTRVVDEVGPSSRVDETTTSGQSHPSQSLRMPRRSGRVVSQPNRYLGFTETQVVIPDDGVEDPLSYKQAMNDVDKDQWVKAMNLKMESILVAKGYTQREGVDYEDTFSPVAMLKSIRILLFIAIFYDYEIWQMDVKIAFLNGNLEESIFMSQPEGFDTAIKSYGFDQNVDEHCVYKKINKGKVAFLVLYVDDILLIGNDVEYLTDVKAWLAAQFQMKDLGEAQYVLGIQIIRDRKNKTLALSQATYIDKMLVRYLMQNSKKGLLPFRHGVHLSKEQCPKTPQEVEDMRRIPYASAVGSLMYAMLCTRPDICYVVGIVSRYQSNPGLDHWTTIKIILKYLRRTRDYMLMYGAKDLILTGYTDSDFQTDKDSRKSTSGSVFTLNGGAVVWRSIKQGCIADSIMEAEYVAACEAAKEAV</sequence>
<dbReference type="InterPro" id="IPR013103">
    <property type="entry name" value="RVT_2"/>
</dbReference>
<dbReference type="SUPFAM" id="SSF53098">
    <property type="entry name" value="Ribonuclease H-like"/>
    <property type="match status" value="1"/>
</dbReference>
<evidence type="ECO:0000313" key="6">
    <source>
        <dbReference type="Proteomes" id="UP000321393"/>
    </source>
</evidence>
<dbReference type="AlphaFoldDB" id="A0A5A7V8W0"/>
<dbReference type="GO" id="GO:0003676">
    <property type="term" value="F:nucleic acid binding"/>
    <property type="evidence" value="ECO:0007669"/>
    <property type="project" value="InterPro"/>
</dbReference>
<feature type="region of interest" description="Disordered" evidence="3">
    <location>
        <begin position="511"/>
        <end position="548"/>
    </location>
</feature>
<feature type="compositionally biased region" description="Polar residues" evidence="3">
    <location>
        <begin position="530"/>
        <end position="542"/>
    </location>
</feature>
<dbReference type="PANTHER" id="PTHR42648:SF27">
    <property type="entry name" value="RNA-DIRECTED DNA POLYMERASE"/>
    <property type="match status" value="1"/>
</dbReference>
<dbReference type="PROSITE" id="PS50994">
    <property type="entry name" value="INTEGRASE"/>
    <property type="match status" value="1"/>
</dbReference>
<dbReference type="InterPro" id="IPR039537">
    <property type="entry name" value="Retrotran_Ty1/copia-like"/>
</dbReference>
<dbReference type="EMBL" id="SSTE01003912">
    <property type="protein sequence ID" value="KAA0062886.1"/>
    <property type="molecule type" value="Genomic_DNA"/>
</dbReference>
<name>A0A5A7V8W0_CUCMM</name>
<evidence type="ECO:0000256" key="1">
    <source>
        <dbReference type="ARBA" id="ARBA00022723"/>
    </source>
</evidence>
<comment type="caution">
    <text evidence="5">The sequence shown here is derived from an EMBL/GenBank/DDBJ whole genome shotgun (WGS) entry which is preliminary data.</text>
</comment>
<proteinExistence type="predicted"/>
<dbReference type="GO" id="GO:0046872">
    <property type="term" value="F:metal ion binding"/>
    <property type="evidence" value="ECO:0007669"/>
    <property type="project" value="UniProtKB-KW"/>
</dbReference>
<gene>
    <name evidence="5" type="ORF">E6C27_scaffold4427G00180</name>
</gene>
<keyword evidence="2" id="KW-0378">Hydrolase</keyword>
<dbReference type="Pfam" id="PF00665">
    <property type="entry name" value="rve"/>
    <property type="match status" value="1"/>
</dbReference>
<dbReference type="InterPro" id="IPR012337">
    <property type="entry name" value="RNaseH-like_sf"/>
</dbReference>
<dbReference type="PANTHER" id="PTHR42648">
    <property type="entry name" value="TRANSPOSASE, PUTATIVE-RELATED"/>
    <property type="match status" value="1"/>
</dbReference>
<dbReference type="Proteomes" id="UP000321393">
    <property type="component" value="Unassembled WGS sequence"/>
</dbReference>
<dbReference type="InterPro" id="IPR036397">
    <property type="entry name" value="RNaseH_sf"/>
</dbReference>
<organism evidence="5 6">
    <name type="scientific">Cucumis melo var. makuwa</name>
    <name type="common">Oriental melon</name>
    <dbReference type="NCBI Taxonomy" id="1194695"/>
    <lineage>
        <taxon>Eukaryota</taxon>
        <taxon>Viridiplantae</taxon>
        <taxon>Streptophyta</taxon>
        <taxon>Embryophyta</taxon>
        <taxon>Tracheophyta</taxon>
        <taxon>Spermatophyta</taxon>
        <taxon>Magnoliopsida</taxon>
        <taxon>eudicotyledons</taxon>
        <taxon>Gunneridae</taxon>
        <taxon>Pentapetalae</taxon>
        <taxon>rosids</taxon>
        <taxon>fabids</taxon>
        <taxon>Cucurbitales</taxon>
        <taxon>Cucurbitaceae</taxon>
        <taxon>Benincaseae</taxon>
        <taxon>Cucumis</taxon>
    </lineage>
</organism>
<dbReference type="GO" id="GO:0016787">
    <property type="term" value="F:hydrolase activity"/>
    <property type="evidence" value="ECO:0007669"/>
    <property type="project" value="UniProtKB-KW"/>
</dbReference>
<dbReference type="InterPro" id="IPR001584">
    <property type="entry name" value="Integrase_cat-core"/>
</dbReference>
<feature type="domain" description="Integrase catalytic" evidence="4">
    <location>
        <begin position="265"/>
        <end position="430"/>
    </location>
</feature>
<feature type="region of interest" description="Disordered" evidence="3">
    <location>
        <begin position="118"/>
        <end position="142"/>
    </location>
</feature>
<keyword evidence="1" id="KW-0479">Metal-binding</keyword>